<feature type="transmembrane region" description="Helical" evidence="1">
    <location>
        <begin position="148"/>
        <end position="172"/>
    </location>
</feature>
<feature type="chain" id="PRO_5029461275" evidence="2">
    <location>
        <begin position="28"/>
        <end position="227"/>
    </location>
</feature>
<dbReference type="InterPro" id="IPR013783">
    <property type="entry name" value="Ig-like_fold"/>
</dbReference>
<comment type="caution">
    <text evidence="4">The sequence shown here is derived from an EMBL/GenBank/DDBJ whole genome shotgun (WGS) entry which is preliminary data.</text>
</comment>
<feature type="signal peptide" evidence="2">
    <location>
        <begin position="1"/>
        <end position="27"/>
    </location>
</feature>
<evidence type="ECO:0000313" key="5">
    <source>
        <dbReference type="Proteomes" id="UP000571567"/>
    </source>
</evidence>
<feature type="domain" description="Ig-like" evidence="3">
    <location>
        <begin position="46"/>
        <end position="131"/>
    </location>
</feature>
<dbReference type="EMBL" id="VXBK01000501">
    <property type="protein sequence ID" value="NXN63240.1"/>
    <property type="molecule type" value="Genomic_DNA"/>
</dbReference>
<organism evidence="4 5">
    <name type="scientific">Himantopus himantopus</name>
    <name type="common">Black-winged stilt</name>
    <name type="synonym">Charadrius himantopus</name>
    <dbReference type="NCBI Taxonomy" id="225398"/>
    <lineage>
        <taxon>Eukaryota</taxon>
        <taxon>Metazoa</taxon>
        <taxon>Chordata</taxon>
        <taxon>Craniata</taxon>
        <taxon>Vertebrata</taxon>
        <taxon>Euteleostomi</taxon>
        <taxon>Archelosauria</taxon>
        <taxon>Archosauria</taxon>
        <taxon>Dinosauria</taxon>
        <taxon>Saurischia</taxon>
        <taxon>Theropoda</taxon>
        <taxon>Coelurosauria</taxon>
        <taxon>Aves</taxon>
        <taxon>Neognathae</taxon>
        <taxon>Neoaves</taxon>
        <taxon>Charadriiformes</taxon>
        <taxon>Recurvirostridae</taxon>
        <taxon>Himantopus</taxon>
    </lineage>
</organism>
<keyword evidence="2" id="KW-0732">Signal</keyword>
<feature type="non-terminal residue" evidence="4">
    <location>
        <position position="1"/>
    </location>
</feature>
<sequence length="227" mass="25610">MASFNKLKNVLMLAFDWILYGAGVADTCQVTVTQPRFQEADYSVHTVSLMCAFSASGCSSSPPEVLWFRFLKNKHEDLCTPGCTDHQKYKVHLSENNISLQINDLTVDDNAVYICGIAFSDSSSPHSKQAGEGTVLTKTEKQHSNGKFIFMIIASSLLFLYSTTVFTFFVVYKVGSQSHTFKYPLKKKISSGRKIFQAIAQELQKQRYAEHCQQPDDLEDDTVYQNR</sequence>
<keyword evidence="1" id="KW-0472">Membrane</keyword>
<dbReference type="OrthoDB" id="9905432at2759"/>
<evidence type="ECO:0000259" key="3">
    <source>
        <dbReference type="PROSITE" id="PS50835"/>
    </source>
</evidence>
<dbReference type="InterPro" id="IPR039089">
    <property type="entry name" value="IGSF6"/>
</dbReference>
<evidence type="ECO:0000256" key="2">
    <source>
        <dbReference type="SAM" id="SignalP"/>
    </source>
</evidence>
<evidence type="ECO:0000313" key="4">
    <source>
        <dbReference type="EMBL" id="NXN63240.1"/>
    </source>
</evidence>
<dbReference type="PROSITE" id="PS50835">
    <property type="entry name" value="IG_LIKE"/>
    <property type="match status" value="1"/>
</dbReference>
<gene>
    <name evidence="4" type="primary">Igsf6</name>
    <name evidence="4" type="ORF">HIMHIM_R09379</name>
</gene>
<name>A0A7L1KLD5_HIMHI</name>
<dbReference type="CDD" id="cd00096">
    <property type="entry name" value="Ig"/>
    <property type="match status" value="1"/>
</dbReference>
<dbReference type="Proteomes" id="UP000571567">
    <property type="component" value="Unassembled WGS sequence"/>
</dbReference>
<dbReference type="InterPro" id="IPR007110">
    <property type="entry name" value="Ig-like_dom"/>
</dbReference>
<reference evidence="4 5" key="1">
    <citation type="submission" date="2019-09" db="EMBL/GenBank/DDBJ databases">
        <title>Bird 10,000 Genomes (B10K) Project - Family phase.</title>
        <authorList>
            <person name="Zhang G."/>
        </authorList>
    </citation>
    <scope>NUCLEOTIDE SEQUENCE [LARGE SCALE GENOMIC DNA]</scope>
    <source>
        <strain evidence="4">B10K-DU-002-13</strain>
        <tissue evidence="4">Muscle</tissue>
    </source>
</reference>
<proteinExistence type="predicted"/>
<keyword evidence="5" id="KW-1185">Reference proteome</keyword>
<dbReference type="AlphaFoldDB" id="A0A7L1KLD5"/>
<keyword evidence="1" id="KW-0812">Transmembrane</keyword>
<dbReference type="SUPFAM" id="SSF48726">
    <property type="entry name" value="Immunoglobulin"/>
    <property type="match status" value="1"/>
</dbReference>
<dbReference type="Gene3D" id="2.60.40.10">
    <property type="entry name" value="Immunoglobulins"/>
    <property type="match status" value="1"/>
</dbReference>
<evidence type="ECO:0000256" key="1">
    <source>
        <dbReference type="SAM" id="Phobius"/>
    </source>
</evidence>
<dbReference type="Pfam" id="PF07686">
    <property type="entry name" value="V-set"/>
    <property type="match status" value="1"/>
</dbReference>
<keyword evidence="1" id="KW-1133">Transmembrane helix</keyword>
<dbReference type="InterPro" id="IPR013106">
    <property type="entry name" value="Ig_V-set"/>
</dbReference>
<feature type="non-terminal residue" evidence="4">
    <location>
        <position position="227"/>
    </location>
</feature>
<dbReference type="InterPro" id="IPR036179">
    <property type="entry name" value="Ig-like_dom_sf"/>
</dbReference>
<dbReference type="PANTHER" id="PTHR15297">
    <property type="entry name" value="IMMUNOGLOBULIN SUPERFAMILY MEMBER 6"/>
    <property type="match status" value="1"/>
</dbReference>
<dbReference type="PANTHER" id="PTHR15297:SF2">
    <property type="entry name" value="IMMUNOGLOBULIN SUPERFAMILY MEMBER 6"/>
    <property type="match status" value="1"/>
</dbReference>
<accession>A0A7L1KLD5</accession>
<protein>
    <submittedName>
        <fullName evidence="4">IGSF6 protein</fullName>
    </submittedName>
</protein>